<dbReference type="Proteomes" id="UP000241346">
    <property type="component" value="Unassembled WGS sequence"/>
</dbReference>
<evidence type="ECO:0000313" key="2">
    <source>
        <dbReference type="Proteomes" id="UP000241346"/>
    </source>
</evidence>
<comment type="caution">
    <text evidence="1">The sequence shown here is derived from an EMBL/GenBank/DDBJ whole genome shotgun (WGS) entry which is preliminary data.</text>
</comment>
<reference evidence="1 2" key="1">
    <citation type="submission" date="2018-03" db="EMBL/GenBank/DDBJ databases">
        <title>Whole genome sequencing of Histamine producing bacteria.</title>
        <authorList>
            <person name="Butler K."/>
        </authorList>
    </citation>
    <scope>NUCLEOTIDE SEQUENCE [LARGE SCALE GENOMIC DNA]</scope>
    <source>
        <strain evidence="1 2">DSM 19138</strain>
    </source>
</reference>
<organism evidence="1 2">
    <name type="scientific">Photobacterium rosenbergii</name>
    <dbReference type="NCBI Taxonomy" id="294936"/>
    <lineage>
        <taxon>Bacteria</taxon>
        <taxon>Pseudomonadati</taxon>
        <taxon>Pseudomonadota</taxon>
        <taxon>Gammaproteobacteria</taxon>
        <taxon>Vibrionales</taxon>
        <taxon>Vibrionaceae</taxon>
        <taxon>Photobacterium</taxon>
    </lineage>
</organism>
<dbReference type="AlphaFoldDB" id="A0A2T3NJY6"/>
<name>A0A2T3NJY6_9GAMM</name>
<accession>A0A2T3NJY6</accession>
<evidence type="ECO:0000313" key="1">
    <source>
        <dbReference type="EMBL" id="PSW15825.1"/>
    </source>
</evidence>
<dbReference type="EMBL" id="PYMB01000001">
    <property type="protein sequence ID" value="PSW15825.1"/>
    <property type="molecule type" value="Genomic_DNA"/>
</dbReference>
<protein>
    <submittedName>
        <fullName evidence="1">Uncharacterized protein</fullName>
    </submittedName>
</protein>
<gene>
    <name evidence="1" type="ORF">C9J01_02070</name>
</gene>
<sequence length="67" mass="7853">MYLEPHSRLLIADTTEVLDAFLDNGLHKEYEIYCQFPHSLHIQEKLKNVSPISVEFNDGFIVSQDRF</sequence>
<proteinExistence type="predicted"/>